<name>A0A834SGQ8_9FABA</name>
<evidence type="ECO:0000256" key="1">
    <source>
        <dbReference type="ARBA" id="ARBA00004123"/>
    </source>
</evidence>
<dbReference type="AlphaFoldDB" id="A0A834SGQ8"/>
<dbReference type="InterPro" id="IPR051358">
    <property type="entry name" value="TF_AMS/ICE1/BHLH6-like"/>
</dbReference>
<dbReference type="GO" id="GO:0003700">
    <property type="term" value="F:DNA-binding transcription factor activity"/>
    <property type="evidence" value="ECO:0007669"/>
    <property type="project" value="TreeGrafter"/>
</dbReference>
<comment type="subcellular location">
    <subcellularLocation>
        <location evidence="1">Nucleus</location>
    </subcellularLocation>
</comment>
<gene>
    <name evidence="4" type="ORF">G2W53_042385</name>
</gene>
<sequence>MANRVQKRISLRRKLHILRALINSNSAKNTNTTTLQLYKLKALLETVKREYDNLIAARRGYQNHKEVKVEKVAEGTFVVKINCERGGDKLVAILEAFEEMGVDVEQARVSCNDAFSMEAIVVAEDQAMKESNVVESLVEAIGKKNSGSES</sequence>
<evidence type="ECO:0000313" key="5">
    <source>
        <dbReference type="Proteomes" id="UP000634136"/>
    </source>
</evidence>
<dbReference type="PANTHER" id="PTHR31945">
    <property type="entry name" value="TRANSCRIPTION FACTOR SCREAM2-RELATED"/>
    <property type="match status" value="1"/>
</dbReference>
<evidence type="ECO:0000313" key="4">
    <source>
        <dbReference type="EMBL" id="KAF7803274.1"/>
    </source>
</evidence>
<dbReference type="Proteomes" id="UP000634136">
    <property type="component" value="Unassembled WGS sequence"/>
</dbReference>
<accession>A0A834SGQ8</accession>
<feature type="domain" description="Plant bHLH transcription factor ACT-like" evidence="3">
    <location>
        <begin position="66"/>
        <end position="141"/>
    </location>
</feature>
<dbReference type="PANTHER" id="PTHR31945:SF27">
    <property type="entry name" value="TRANSCRIPTION FACTOR BHLH35-LIKE PROTEIN"/>
    <property type="match status" value="1"/>
</dbReference>
<keyword evidence="2" id="KW-0539">Nucleus</keyword>
<reference evidence="4" key="1">
    <citation type="submission" date="2020-09" db="EMBL/GenBank/DDBJ databases">
        <title>Genome-Enabled Discovery of Anthraquinone Biosynthesis in Senna tora.</title>
        <authorList>
            <person name="Kang S.-H."/>
            <person name="Pandey R.P."/>
            <person name="Lee C.-M."/>
            <person name="Sim J.-S."/>
            <person name="Jeong J.-T."/>
            <person name="Choi B.-S."/>
            <person name="Jung M."/>
            <person name="Ginzburg D."/>
            <person name="Zhao K."/>
            <person name="Won S.Y."/>
            <person name="Oh T.-J."/>
            <person name="Yu Y."/>
            <person name="Kim N.-H."/>
            <person name="Lee O.R."/>
            <person name="Lee T.-H."/>
            <person name="Bashyal P."/>
            <person name="Kim T.-S."/>
            <person name="Lee W.-H."/>
            <person name="Kawkins C."/>
            <person name="Kim C.-K."/>
            <person name="Kim J.S."/>
            <person name="Ahn B.O."/>
            <person name="Rhee S.Y."/>
            <person name="Sohng J.K."/>
        </authorList>
    </citation>
    <scope>NUCLEOTIDE SEQUENCE</scope>
    <source>
        <tissue evidence="4">Leaf</tissue>
    </source>
</reference>
<organism evidence="4 5">
    <name type="scientific">Senna tora</name>
    <dbReference type="NCBI Taxonomy" id="362788"/>
    <lineage>
        <taxon>Eukaryota</taxon>
        <taxon>Viridiplantae</taxon>
        <taxon>Streptophyta</taxon>
        <taxon>Embryophyta</taxon>
        <taxon>Tracheophyta</taxon>
        <taxon>Spermatophyta</taxon>
        <taxon>Magnoliopsida</taxon>
        <taxon>eudicotyledons</taxon>
        <taxon>Gunneridae</taxon>
        <taxon>Pentapetalae</taxon>
        <taxon>rosids</taxon>
        <taxon>fabids</taxon>
        <taxon>Fabales</taxon>
        <taxon>Fabaceae</taxon>
        <taxon>Caesalpinioideae</taxon>
        <taxon>Cassia clade</taxon>
        <taxon>Senna</taxon>
    </lineage>
</organism>
<keyword evidence="5" id="KW-1185">Reference proteome</keyword>
<dbReference type="OrthoDB" id="1057417at2759"/>
<dbReference type="GO" id="GO:0043565">
    <property type="term" value="F:sequence-specific DNA binding"/>
    <property type="evidence" value="ECO:0007669"/>
    <property type="project" value="TreeGrafter"/>
</dbReference>
<dbReference type="Pfam" id="PF22754">
    <property type="entry name" value="bHLH-TF_ACT-like_plant"/>
    <property type="match status" value="1"/>
</dbReference>
<dbReference type="GO" id="GO:0005634">
    <property type="term" value="C:nucleus"/>
    <property type="evidence" value="ECO:0007669"/>
    <property type="project" value="UniProtKB-SubCell"/>
</dbReference>
<dbReference type="EMBL" id="JAAIUW010000013">
    <property type="protein sequence ID" value="KAF7803274.1"/>
    <property type="molecule type" value="Genomic_DNA"/>
</dbReference>
<proteinExistence type="predicted"/>
<dbReference type="InterPro" id="IPR054502">
    <property type="entry name" value="bHLH-TF_ACT-like_plant"/>
</dbReference>
<protein>
    <submittedName>
        <fullName evidence="4">Transcription regulators protein</fullName>
    </submittedName>
</protein>
<comment type="caution">
    <text evidence="4">The sequence shown here is derived from an EMBL/GenBank/DDBJ whole genome shotgun (WGS) entry which is preliminary data.</text>
</comment>
<evidence type="ECO:0000256" key="2">
    <source>
        <dbReference type="ARBA" id="ARBA00023242"/>
    </source>
</evidence>
<evidence type="ECO:0000259" key="3">
    <source>
        <dbReference type="Pfam" id="PF22754"/>
    </source>
</evidence>